<evidence type="ECO:0000256" key="6">
    <source>
        <dbReference type="ARBA" id="ARBA00023049"/>
    </source>
</evidence>
<evidence type="ECO:0000256" key="3">
    <source>
        <dbReference type="ARBA" id="ARBA00022729"/>
    </source>
</evidence>
<dbReference type="Gene3D" id="2.60.120.260">
    <property type="entry name" value="Galactose-binding domain-like"/>
    <property type="match status" value="1"/>
</dbReference>
<dbReference type="Pfam" id="PF02868">
    <property type="entry name" value="Peptidase_M4_C"/>
    <property type="match status" value="1"/>
</dbReference>
<dbReference type="GO" id="GO:0008237">
    <property type="term" value="F:metallopeptidase activity"/>
    <property type="evidence" value="ECO:0007669"/>
    <property type="project" value="UniProtKB-KW"/>
</dbReference>
<keyword evidence="5" id="KW-0862">Zinc</keyword>
<organism evidence="12 13">
    <name type="scientific">Kutzneria viridogrisea</name>
    <dbReference type="NCBI Taxonomy" id="47990"/>
    <lineage>
        <taxon>Bacteria</taxon>
        <taxon>Bacillati</taxon>
        <taxon>Actinomycetota</taxon>
        <taxon>Actinomycetes</taxon>
        <taxon>Pseudonocardiales</taxon>
        <taxon>Pseudonocardiaceae</taxon>
        <taxon>Kutzneria</taxon>
    </lineage>
</organism>
<name>A0ABR6B866_9PSEU</name>
<dbReference type="SUPFAM" id="SSF55486">
    <property type="entry name" value="Metalloproteases ('zincins'), catalytic domain"/>
    <property type="match status" value="1"/>
</dbReference>
<evidence type="ECO:0000256" key="8">
    <source>
        <dbReference type="SAM" id="SignalP"/>
    </source>
</evidence>
<feature type="chain" id="PRO_5045832200" evidence="8">
    <location>
        <begin position="26"/>
        <end position="877"/>
    </location>
</feature>
<sequence length="877" mass="88805">MRRSTVVSGAVLALAVGVTGPMSVAAPAAPAGPAAQTPLSLAVSAADRAAAGGLDALAKGPYEQYDRHMVTPWLNGLYSVAYERTYRGLPVVGGDAVVLADGQGTVRAMQAATAARIDVATTPRISAATAEQTSRARLASVDRVDSHRLVVQVKDNTARLAWETVLTGLTEHAPSHLHVFVDAATGAVLDQQDDVKAGTGTSKWNGPNPLALSTTNSGGSYSLKDPLRPGLQCADYSTGTVFTKSTDTWGTGNPTSRETGCVDVMWAAQQEWDMLKNWLGRNGHNGNGGSWPVKVGLSDVNAYWDGSSVSIGHNNANEWIASMDVVGHEMGHGLDQFTPGGTSSESGLGEGTGDIFGALTEAYANEPAPYDTPGDYLVGEMVNLVGNGPIRNMYNPSLISNDPNCYSSSIPGTEVHAAAGPLNHWFYLLAEGSNPGNGKPTSPTCNSSTVTGVGIQNAGKVFYGGMLLKTSGMSYKKYRTATLSAAKGLDATCELFNRTKAAWDAISVPAQTADPTCTSNPGNDFSVALNPTSGSVNPGASVTSTVSTATTSGSAQSVALSASGAPSGVTVSFSPTSVTSGGSSTMTVAASASAAPGNYTITVTGTGSATHTAQFTLTVNGSNPGNDFSIATSPTSGSTAAGGSVTTTVSTATTSGSAQSVALSASGAPSGVTVSFNPSSVTSGQSSTATVAAAASTAPGTYTITITGTGSATHSTTFSLTVTGGGGCTAGQLIVNGGFESGTNPWTASSGVVDNDSSQPAHSGSYKAWLDGYGRTHTDSAAQTVTVPSGCTSVKLSYWLHIDTSESGSTAYDTFKVQVNGTTLTTLSNANAAAGYTQRTLDLGAYAGKEVTVTFTATEDASLQTSFVVDDVTLQVS</sequence>
<dbReference type="RefSeq" id="WP_182836007.1">
    <property type="nucleotide sequence ID" value="NZ_BAAABQ010000011.1"/>
</dbReference>
<dbReference type="InterPro" id="IPR001570">
    <property type="entry name" value="Peptidase_M4_C_domain"/>
</dbReference>
<dbReference type="SUPFAM" id="SSF49785">
    <property type="entry name" value="Galactose-binding domain-like"/>
    <property type="match status" value="1"/>
</dbReference>
<keyword evidence="13" id="KW-1185">Reference proteome</keyword>
<dbReference type="InterPro" id="IPR013856">
    <property type="entry name" value="Peptidase_M4_domain"/>
</dbReference>
<dbReference type="CDD" id="cd09597">
    <property type="entry name" value="M4_TLP"/>
    <property type="match status" value="1"/>
</dbReference>
<evidence type="ECO:0000256" key="5">
    <source>
        <dbReference type="ARBA" id="ARBA00022833"/>
    </source>
</evidence>
<dbReference type="PANTHER" id="PTHR33794:SF1">
    <property type="entry name" value="BACILLOLYSIN"/>
    <property type="match status" value="1"/>
</dbReference>
<proteinExistence type="predicted"/>
<dbReference type="InterPro" id="IPR008979">
    <property type="entry name" value="Galactose-bd-like_sf"/>
</dbReference>
<dbReference type="Proteomes" id="UP000517916">
    <property type="component" value="Unassembled WGS sequence"/>
</dbReference>
<evidence type="ECO:0000259" key="11">
    <source>
        <dbReference type="Pfam" id="PF07504"/>
    </source>
</evidence>
<dbReference type="Gene3D" id="3.10.170.10">
    <property type="match status" value="1"/>
</dbReference>
<evidence type="ECO:0000313" key="13">
    <source>
        <dbReference type="Proteomes" id="UP000517916"/>
    </source>
</evidence>
<feature type="domain" description="Peptidase M4" evidence="9">
    <location>
        <begin position="198"/>
        <end position="334"/>
    </location>
</feature>
<feature type="domain" description="FTP" evidence="11">
    <location>
        <begin position="75"/>
        <end position="110"/>
    </location>
</feature>
<dbReference type="Pfam" id="PF01447">
    <property type="entry name" value="Peptidase_M4"/>
    <property type="match status" value="1"/>
</dbReference>
<accession>A0ABR6B866</accession>
<reference evidence="12 13" key="1">
    <citation type="submission" date="2020-08" db="EMBL/GenBank/DDBJ databases">
        <title>Genomic Encyclopedia of Archaeal and Bacterial Type Strains, Phase II (KMG-II): from individual species to whole genera.</title>
        <authorList>
            <person name="Goeker M."/>
        </authorList>
    </citation>
    <scope>NUCLEOTIDE SEQUENCE [LARGE SCALE GENOMIC DNA]</scope>
    <source>
        <strain evidence="12 13">DSM 43850</strain>
    </source>
</reference>
<evidence type="ECO:0000256" key="1">
    <source>
        <dbReference type="ARBA" id="ARBA00022670"/>
    </source>
</evidence>
<keyword evidence="1" id="KW-0645">Protease</keyword>
<dbReference type="InterPro" id="IPR011096">
    <property type="entry name" value="FTP_domain"/>
</dbReference>
<protein>
    <submittedName>
        <fullName evidence="12">Zn-dependent metalloprotease</fullName>
    </submittedName>
</protein>
<comment type="caution">
    <text evidence="12">The sequence shown here is derived from an EMBL/GenBank/DDBJ whole genome shotgun (WGS) entry which is preliminary data.</text>
</comment>
<dbReference type="Gene3D" id="1.10.390.10">
    <property type="entry name" value="Neutral Protease Domain 2"/>
    <property type="match status" value="1"/>
</dbReference>
<evidence type="ECO:0000256" key="7">
    <source>
        <dbReference type="SAM" id="MobiDB-lite"/>
    </source>
</evidence>
<keyword evidence="6 12" id="KW-0482">Metalloprotease</keyword>
<feature type="signal peptide" evidence="8">
    <location>
        <begin position="1"/>
        <end position="25"/>
    </location>
</feature>
<keyword evidence="2" id="KW-0479">Metal-binding</keyword>
<feature type="domain" description="Peptidase M4 C-terminal" evidence="10">
    <location>
        <begin position="347"/>
        <end position="508"/>
    </location>
</feature>
<dbReference type="InterPro" id="IPR027268">
    <property type="entry name" value="Peptidase_M4/M1_CTD_sf"/>
</dbReference>
<evidence type="ECO:0000259" key="9">
    <source>
        <dbReference type="Pfam" id="PF01447"/>
    </source>
</evidence>
<dbReference type="Gene3D" id="3.10.450.40">
    <property type="match status" value="1"/>
</dbReference>
<keyword evidence="3 8" id="KW-0732">Signal</keyword>
<gene>
    <name evidence="12" type="ORF">BC739_000254</name>
</gene>
<feature type="compositionally biased region" description="Polar residues" evidence="7">
    <location>
        <begin position="199"/>
        <end position="217"/>
    </location>
</feature>
<evidence type="ECO:0000259" key="10">
    <source>
        <dbReference type="Pfam" id="PF02868"/>
    </source>
</evidence>
<evidence type="ECO:0000256" key="2">
    <source>
        <dbReference type="ARBA" id="ARBA00022723"/>
    </source>
</evidence>
<dbReference type="EMBL" id="JACJID010000001">
    <property type="protein sequence ID" value="MBA8923057.1"/>
    <property type="molecule type" value="Genomic_DNA"/>
</dbReference>
<feature type="region of interest" description="Disordered" evidence="7">
    <location>
        <begin position="198"/>
        <end position="217"/>
    </location>
</feature>
<dbReference type="PANTHER" id="PTHR33794">
    <property type="entry name" value="BACILLOLYSIN"/>
    <property type="match status" value="1"/>
</dbReference>
<dbReference type="Pfam" id="PF07504">
    <property type="entry name" value="FTP"/>
    <property type="match status" value="1"/>
</dbReference>
<keyword evidence="4" id="KW-0378">Hydrolase</keyword>
<evidence type="ECO:0000313" key="12">
    <source>
        <dbReference type="EMBL" id="MBA8923057.1"/>
    </source>
</evidence>
<dbReference type="InterPro" id="IPR050728">
    <property type="entry name" value="Zinc_Metalloprotease_M4"/>
</dbReference>
<evidence type="ECO:0000256" key="4">
    <source>
        <dbReference type="ARBA" id="ARBA00022801"/>
    </source>
</evidence>